<accession>A0A6C0KMC1</accession>
<dbReference type="EMBL" id="MN740945">
    <property type="protein sequence ID" value="QHU19145.1"/>
    <property type="molecule type" value="Genomic_DNA"/>
</dbReference>
<organism evidence="1">
    <name type="scientific">viral metagenome</name>
    <dbReference type="NCBI Taxonomy" id="1070528"/>
    <lineage>
        <taxon>unclassified sequences</taxon>
        <taxon>metagenomes</taxon>
        <taxon>organismal metagenomes</taxon>
    </lineage>
</organism>
<protein>
    <submittedName>
        <fullName evidence="1">Uncharacterized protein</fullName>
    </submittedName>
</protein>
<reference evidence="1" key="1">
    <citation type="journal article" date="2020" name="Nature">
        <title>Giant virus diversity and host interactions through global metagenomics.</title>
        <authorList>
            <person name="Schulz F."/>
            <person name="Roux S."/>
            <person name="Paez-Espino D."/>
            <person name="Jungbluth S."/>
            <person name="Walsh D.A."/>
            <person name="Denef V.J."/>
            <person name="McMahon K.D."/>
            <person name="Konstantinidis K.T."/>
            <person name="Eloe-Fadrosh E.A."/>
            <person name="Kyrpides N.C."/>
            <person name="Woyke T."/>
        </authorList>
    </citation>
    <scope>NUCLEOTIDE SEQUENCE</scope>
    <source>
        <strain evidence="1">GVMAG-S-3300013014-104</strain>
    </source>
</reference>
<evidence type="ECO:0000313" key="1">
    <source>
        <dbReference type="EMBL" id="QHU19145.1"/>
    </source>
</evidence>
<sequence>MSRFSSGKITSTAIFYDRGVPPTGNSFGIYPTINFEILKQIYRHNIRNNIRNNRPFYSFTQK</sequence>
<proteinExistence type="predicted"/>
<name>A0A6C0KMC1_9ZZZZ</name>
<dbReference type="AlphaFoldDB" id="A0A6C0KMC1"/>